<evidence type="ECO:0000313" key="3">
    <source>
        <dbReference type="Proteomes" id="UP000017800"/>
    </source>
</evidence>
<name>V5HGZ1_9VIBR</name>
<evidence type="ECO:0000313" key="2">
    <source>
        <dbReference type="EMBL" id="GAD88700.1"/>
    </source>
</evidence>
<dbReference type="eggNOG" id="ENOG50321XP">
    <property type="taxonomic scope" value="Bacteria"/>
</dbReference>
<protein>
    <recommendedName>
        <fullName evidence="4">PIN-like domain-containing protein</fullName>
    </recommendedName>
</protein>
<dbReference type="RefSeq" id="WP_023403083.1">
    <property type="nucleotide sequence ID" value="NZ_BAUJ01000008.1"/>
</dbReference>
<gene>
    <name evidence="2" type="ORF">VHA01S_008_00950</name>
</gene>
<organism evidence="2 3">
    <name type="scientific">Vibrio halioticoli NBRC 102217</name>
    <dbReference type="NCBI Taxonomy" id="1219072"/>
    <lineage>
        <taxon>Bacteria</taxon>
        <taxon>Pseudomonadati</taxon>
        <taxon>Pseudomonadota</taxon>
        <taxon>Gammaproteobacteria</taxon>
        <taxon>Vibrionales</taxon>
        <taxon>Vibrionaceae</taxon>
        <taxon>Vibrio</taxon>
    </lineage>
</organism>
<feature type="region of interest" description="Disordered" evidence="1">
    <location>
        <begin position="127"/>
        <end position="155"/>
    </location>
</feature>
<reference evidence="2 3" key="1">
    <citation type="submission" date="2013-10" db="EMBL/GenBank/DDBJ databases">
        <authorList>
            <person name="Ichikawa N."/>
            <person name="Kimura A."/>
            <person name="Ohji S."/>
            <person name="Hosoyama A."/>
            <person name="Fujita N."/>
        </authorList>
    </citation>
    <scope>NUCLEOTIDE SEQUENCE [LARGE SCALE GENOMIC DNA]</scope>
    <source>
        <strain evidence="2 3">NBRC 102217</strain>
    </source>
</reference>
<comment type="caution">
    <text evidence="2">The sequence shown here is derived from an EMBL/GenBank/DDBJ whole genome shotgun (WGS) entry which is preliminary data.</text>
</comment>
<dbReference type="Proteomes" id="UP000017800">
    <property type="component" value="Unassembled WGS sequence"/>
</dbReference>
<dbReference type="EMBL" id="BAUJ01000008">
    <property type="protein sequence ID" value="GAD88700.1"/>
    <property type="molecule type" value="Genomic_DNA"/>
</dbReference>
<dbReference type="AlphaFoldDB" id="V5HGZ1"/>
<feature type="compositionally biased region" description="Low complexity" evidence="1">
    <location>
        <begin position="127"/>
        <end position="137"/>
    </location>
</feature>
<proteinExistence type="predicted"/>
<dbReference type="OrthoDB" id="6199377at2"/>
<keyword evidence="3" id="KW-1185">Reference proteome</keyword>
<reference evidence="2 3" key="2">
    <citation type="submission" date="2013-11" db="EMBL/GenBank/DDBJ databases">
        <title>Whole genome shotgun sequence of Vibrio halioticoli NBRC 102217.</title>
        <authorList>
            <person name="Isaki S."/>
            <person name="Kimura A."/>
            <person name="Ohji S."/>
            <person name="Hosoyama A."/>
            <person name="Fujita N."/>
            <person name="Hashimoto M."/>
            <person name="Hosoyama Y."/>
            <person name="Yamazoe A."/>
        </authorList>
    </citation>
    <scope>NUCLEOTIDE SEQUENCE [LARGE SCALE GENOMIC DNA]</scope>
    <source>
        <strain evidence="2 3">NBRC 102217</strain>
    </source>
</reference>
<accession>V5HGZ1</accession>
<evidence type="ECO:0008006" key="4">
    <source>
        <dbReference type="Google" id="ProtNLM"/>
    </source>
</evidence>
<sequence length="206" mass="23293">MKMIFVDAENVGLKELGKLTASIVDKVFVFSKSDSVKLMCEKSLYLFLNDYPSGQNQADFYIIAYLSRVLSALDKRQLGSTHFELYSNDESLISAFEFQCDQLGSACKSIRTREQTVVPILKPQPLKSKLSKPTSTIPNPPKINSSKPHSPEEKMLKALTSPRTLDPSLQKQLNLSQSDFTKVINALRSTQKIKRTEESKKKWVRC</sequence>
<evidence type="ECO:0000256" key="1">
    <source>
        <dbReference type="SAM" id="MobiDB-lite"/>
    </source>
</evidence>